<dbReference type="InterPro" id="IPR041891">
    <property type="entry name" value="Alpha_CA_prokaryot-like"/>
</dbReference>
<dbReference type="GO" id="GO:0006730">
    <property type="term" value="P:one-carbon metabolic process"/>
    <property type="evidence" value="ECO:0007669"/>
    <property type="project" value="TreeGrafter"/>
</dbReference>
<feature type="signal peptide" evidence="1">
    <location>
        <begin position="1"/>
        <end position="22"/>
    </location>
</feature>
<dbReference type="CDD" id="cd03124">
    <property type="entry name" value="alpha_CA_prokaryotic_like"/>
    <property type="match status" value="1"/>
</dbReference>
<feature type="chain" id="PRO_5032389801" description="Alpha-carbonic anhydrase domain-containing protein" evidence="1">
    <location>
        <begin position="23"/>
        <end position="276"/>
    </location>
</feature>
<dbReference type="AlphaFoldDB" id="A0A835HD90"/>
<dbReference type="PROSITE" id="PS51144">
    <property type="entry name" value="ALPHA_CA_2"/>
    <property type="match status" value="1"/>
</dbReference>
<reference evidence="3 4" key="1">
    <citation type="submission" date="2020-10" db="EMBL/GenBank/DDBJ databases">
        <title>The Coptis chinensis genome and diversification of protoberbering-type alkaloids.</title>
        <authorList>
            <person name="Wang B."/>
            <person name="Shu S."/>
            <person name="Song C."/>
            <person name="Liu Y."/>
        </authorList>
    </citation>
    <scope>NUCLEOTIDE SEQUENCE [LARGE SCALE GENOMIC DNA]</scope>
    <source>
        <strain evidence="3">HL-2020</strain>
        <tissue evidence="3">Leaf</tissue>
    </source>
</reference>
<comment type="caution">
    <text evidence="3">The sequence shown here is derived from an EMBL/GenBank/DDBJ whole genome shotgun (WGS) entry which is preliminary data.</text>
</comment>
<proteinExistence type="predicted"/>
<protein>
    <recommendedName>
        <fullName evidence="2">Alpha-carbonic anhydrase domain-containing protein</fullName>
    </recommendedName>
</protein>
<evidence type="ECO:0000313" key="4">
    <source>
        <dbReference type="Proteomes" id="UP000631114"/>
    </source>
</evidence>
<evidence type="ECO:0000313" key="3">
    <source>
        <dbReference type="EMBL" id="KAF9597194.1"/>
    </source>
</evidence>
<gene>
    <name evidence="3" type="ORF">IFM89_016335</name>
</gene>
<name>A0A835HD90_9MAGN</name>
<dbReference type="EMBL" id="JADFTS010000007">
    <property type="protein sequence ID" value="KAF9597194.1"/>
    <property type="molecule type" value="Genomic_DNA"/>
</dbReference>
<accession>A0A835HD90</accession>
<dbReference type="Pfam" id="PF00194">
    <property type="entry name" value="Carb_anhydrase"/>
    <property type="match status" value="1"/>
</dbReference>
<dbReference type="PANTHER" id="PTHR18952">
    <property type="entry name" value="CARBONIC ANHYDRASE"/>
    <property type="match status" value="1"/>
</dbReference>
<dbReference type="Gene3D" id="3.10.200.10">
    <property type="entry name" value="Alpha carbonic anhydrase"/>
    <property type="match status" value="1"/>
</dbReference>
<dbReference type="GO" id="GO:0004089">
    <property type="term" value="F:carbonate dehydratase activity"/>
    <property type="evidence" value="ECO:0007669"/>
    <property type="project" value="InterPro"/>
</dbReference>
<evidence type="ECO:0000256" key="1">
    <source>
        <dbReference type="SAM" id="SignalP"/>
    </source>
</evidence>
<dbReference type="PANTHER" id="PTHR18952:SF208">
    <property type="entry name" value="CARBONIC ANHYDRASE XA-RELATED"/>
    <property type="match status" value="1"/>
</dbReference>
<dbReference type="SMART" id="SM01057">
    <property type="entry name" value="Carb_anhydrase"/>
    <property type="match status" value="1"/>
</dbReference>
<keyword evidence="4" id="KW-1185">Reference proteome</keyword>
<dbReference type="GO" id="GO:0008270">
    <property type="term" value="F:zinc ion binding"/>
    <property type="evidence" value="ECO:0007669"/>
    <property type="project" value="InterPro"/>
</dbReference>
<dbReference type="Proteomes" id="UP000631114">
    <property type="component" value="Unassembled WGS sequence"/>
</dbReference>
<feature type="domain" description="Alpha-carbonic anhydrase" evidence="2">
    <location>
        <begin position="29"/>
        <end position="266"/>
    </location>
</feature>
<dbReference type="InterPro" id="IPR023561">
    <property type="entry name" value="Carbonic_anhydrase_a-class"/>
</dbReference>
<dbReference type="InterPro" id="IPR036398">
    <property type="entry name" value="CA_dom_sf"/>
</dbReference>
<organism evidence="3 4">
    <name type="scientific">Coptis chinensis</name>
    <dbReference type="NCBI Taxonomy" id="261450"/>
    <lineage>
        <taxon>Eukaryota</taxon>
        <taxon>Viridiplantae</taxon>
        <taxon>Streptophyta</taxon>
        <taxon>Embryophyta</taxon>
        <taxon>Tracheophyta</taxon>
        <taxon>Spermatophyta</taxon>
        <taxon>Magnoliopsida</taxon>
        <taxon>Ranunculales</taxon>
        <taxon>Ranunculaceae</taxon>
        <taxon>Coptidoideae</taxon>
        <taxon>Coptis</taxon>
    </lineage>
</organism>
<dbReference type="OrthoDB" id="429145at2759"/>
<sequence>MKNIQTIFISLLLFISSRLIIAQEVDDQREFDYDQGSSKGPDQWGNLREEWATCRDGVMQSPIDLSNEIVDIVPHLGELKMKYKPSNATLRNRGHDIMLQWTGYAGSIEISGTNYKLVQSHWHTPSEHAIDGKRFDLEQHMVHQSTDPIFGTRIAVIGILYNIGRPEPFLSKLEKHIKSISGGPNEITVGMIDPRHIRISEDSYYRYMGSLTTPPCSESVTWTIDTRVRSVSTQQVELLKAAVHDYASNNARPLQPLNDREIFLYQLGGPWNYQDI</sequence>
<evidence type="ECO:0000259" key="2">
    <source>
        <dbReference type="PROSITE" id="PS51144"/>
    </source>
</evidence>
<dbReference type="InterPro" id="IPR001148">
    <property type="entry name" value="CA_dom"/>
</dbReference>
<dbReference type="SUPFAM" id="SSF51069">
    <property type="entry name" value="Carbonic anhydrase"/>
    <property type="match status" value="1"/>
</dbReference>
<keyword evidence="1" id="KW-0732">Signal</keyword>